<evidence type="ECO:0000313" key="2">
    <source>
        <dbReference type="Proteomes" id="UP000009282"/>
    </source>
</evidence>
<proteinExistence type="predicted"/>
<dbReference type="HOGENOM" id="CLU_3290298_0_0_6"/>
<dbReference type="STRING" id="1085623.GNIT_0456"/>
<reference evidence="1 2" key="1">
    <citation type="journal article" date="2011" name="J. Bacteriol.">
        <title>Complete genome sequence of seawater bacterium Glaciecola nitratireducens FR1064T.</title>
        <authorList>
            <person name="Bian F."/>
            <person name="Qin Q.L."/>
            <person name="Xie B.B."/>
            <person name="Shu Y.L."/>
            <person name="Zhang X.Y."/>
            <person name="Yu Y."/>
            <person name="Chen B."/>
            <person name="Chen X.L."/>
            <person name="Zhou B.C."/>
            <person name="Zhang Y.Z."/>
        </authorList>
    </citation>
    <scope>NUCLEOTIDE SEQUENCE [LARGE SCALE GENOMIC DNA]</scope>
    <source>
        <strain evidence="2">JCM 12485 / KCTC 12276 / FR1064</strain>
    </source>
</reference>
<evidence type="ECO:0000313" key="1">
    <source>
        <dbReference type="EMBL" id="AEP28610.1"/>
    </source>
</evidence>
<keyword evidence="2" id="KW-1185">Reference proteome</keyword>
<protein>
    <submittedName>
        <fullName evidence="1">Uncharacterized protein</fullName>
    </submittedName>
</protein>
<name>G4QFI5_GLANF</name>
<organism evidence="1 2">
    <name type="scientific">Glaciecola nitratireducens (strain JCM 12485 / KCTC 12276 / FR1064)</name>
    <dbReference type="NCBI Taxonomy" id="1085623"/>
    <lineage>
        <taxon>Bacteria</taxon>
        <taxon>Pseudomonadati</taxon>
        <taxon>Pseudomonadota</taxon>
        <taxon>Gammaproteobacteria</taxon>
        <taxon>Alteromonadales</taxon>
        <taxon>Alteromonadaceae</taxon>
        <taxon>Brumicola</taxon>
    </lineage>
</organism>
<accession>G4QFI5</accession>
<gene>
    <name evidence="1" type="ordered locus">GNIT_0456</name>
</gene>
<dbReference type="EMBL" id="CP003060">
    <property type="protein sequence ID" value="AEP28610.1"/>
    <property type="molecule type" value="Genomic_DNA"/>
</dbReference>
<dbReference type="KEGG" id="gni:GNIT_0456"/>
<sequence length="40" mass="4716">MPEGETKAINLFVARPVKIRVMHLFAELVNIYFAKIWLQK</sequence>
<dbReference type="Proteomes" id="UP000009282">
    <property type="component" value="Chromosome"/>
</dbReference>
<dbReference type="AlphaFoldDB" id="G4QFI5"/>